<proteinExistence type="predicted"/>
<dbReference type="EMBL" id="BK014898">
    <property type="protein sequence ID" value="DAD81278.1"/>
    <property type="molecule type" value="Genomic_DNA"/>
</dbReference>
<name>A0A8S5MGA6_9CAUD</name>
<reference evidence="1" key="1">
    <citation type="journal article" date="2021" name="Proc. Natl. Acad. Sci. U.S.A.">
        <title>A Catalog of Tens of Thousands of Viruses from Human Metagenomes Reveals Hidden Associations with Chronic Diseases.</title>
        <authorList>
            <person name="Tisza M.J."/>
            <person name="Buck C.B."/>
        </authorList>
    </citation>
    <scope>NUCLEOTIDE SEQUENCE</scope>
    <source>
        <strain evidence="1">Ctcfw7</strain>
    </source>
</reference>
<sequence length="294" mass="34332">MEIYNEQNREYIHRTVASLTNHPDFIKSISKPFGDVEAIRSGLELQNKKIQESLRSLHETFEKQVKESYKRYSKLEPLIINIGKEGWVISPYISLSTVKDIKKLPKEEWANKFSTIYEDNNHRQFFVEFDELINSGFEQSKLDQGYLDELKKIRNLLDSDFSNYEVLIPTAFTVLEFKLNEKLGLIDTSETIKIKSVPKIKNKALNADDRNILSLLSFRSVAIVLDKYYSYKEFQDGIDDTEFSRHSVQHGRFNPLRYEENDIIKIILLIAALCENENINGTLYKDVMENGKKK</sequence>
<accession>A0A8S5MGA6</accession>
<organism evidence="1">
    <name type="scientific">Siphoviridae sp. ctcfw7</name>
    <dbReference type="NCBI Taxonomy" id="2826394"/>
    <lineage>
        <taxon>Viruses</taxon>
        <taxon>Duplodnaviria</taxon>
        <taxon>Heunggongvirae</taxon>
        <taxon>Uroviricota</taxon>
        <taxon>Caudoviricetes</taxon>
    </lineage>
</organism>
<protein>
    <submittedName>
        <fullName evidence="1">Uncharacterized protein</fullName>
    </submittedName>
</protein>
<evidence type="ECO:0000313" key="1">
    <source>
        <dbReference type="EMBL" id="DAD81278.1"/>
    </source>
</evidence>